<gene>
    <name evidence="1" type="ORF">GSOID_T00001692001</name>
</gene>
<evidence type="ECO:0000313" key="2">
    <source>
        <dbReference type="Proteomes" id="UP000001307"/>
    </source>
</evidence>
<name>E4XRB4_OIKDI</name>
<dbReference type="EMBL" id="FN653116">
    <property type="protein sequence ID" value="CBY12330.1"/>
    <property type="molecule type" value="Genomic_DNA"/>
</dbReference>
<keyword evidence="2" id="KW-1185">Reference proteome</keyword>
<feature type="non-terminal residue" evidence="1">
    <location>
        <position position="1"/>
    </location>
</feature>
<proteinExistence type="predicted"/>
<organism evidence="1">
    <name type="scientific">Oikopleura dioica</name>
    <name type="common">Tunicate</name>
    <dbReference type="NCBI Taxonomy" id="34765"/>
    <lineage>
        <taxon>Eukaryota</taxon>
        <taxon>Metazoa</taxon>
        <taxon>Chordata</taxon>
        <taxon>Tunicata</taxon>
        <taxon>Appendicularia</taxon>
        <taxon>Copelata</taxon>
        <taxon>Oikopleuridae</taxon>
        <taxon>Oikopleura</taxon>
    </lineage>
</organism>
<evidence type="ECO:0000313" key="1">
    <source>
        <dbReference type="EMBL" id="CBY12330.1"/>
    </source>
</evidence>
<protein>
    <submittedName>
        <fullName evidence="1">Uncharacterized protein</fullName>
    </submittedName>
</protein>
<sequence>NFSKSSFFSCNFILDHYLLLLLKDKINLGEFLTGMDSRQSHLHFFRRQKSDASSRKDFRRADGFQMIANCDIFHADHSIYLLILIKNETSA</sequence>
<dbReference type="AlphaFoldDB" id="E4XRB4"/>
<accession>E4XRB4</accession>
<dbReference type="Proteomes" id="UP000001307">
    <property type="component" value="Unassembled WGS sequence"/>
</dbReference>
<reference evidence="1" key="1">
    <citation type="journal article" date="2010" name="Science">
        <title>Plasticity of animal genome architecture unmasked by rapid evolution of a pelagic tunicate.</title>
        <authorList>
            <person name="Denoeud F."/>
            <person name="Henriet S."/>
            <person name="Mungpakdee S."/>
            <person name="Aury J.M."/>
            <person name="Da Silva C."/>
            <person name="Brinkmann H."/>
            <person name="Mikhaleva J."/>
            <person name="Olsen L.C."/>
            <person name="Jubin C."/>
            <person name="Canestro C."/>
            <person name="Bouquet J.M."/>
            <person name="Danks G."/>
            <person name="Poulain J."/>
            <person name="Campsteijn C."/>
            <person name="Adamski M."/>
            <person name="Cross I."/>
            <person name="Yadetie F."/>
            <person name="Muffato M."/>
            <person name="Louis A."/>
            <person name="Butcher S."/>
            <person name="Tsagkogeorga G."/>
            <person name="Konrad A."/>
            <person name="Singh S."/>
            <person name="Jensen M.F."/>
            <person name="Cong E.H."/>
            <person name="Eikeseth-Otteraa H."/>
            <person name="Noel B."/>
            <person name="Anthouard V."/>
            <person name="Porcel B.M."/>
            <person name="Kachouri-Lafond R."/>
            <person name="Nishino A."/>
            <person name="Ugolini M."/>
            <person name="Chourrout P."/>
            <person name="Nishida H."/>
            <person name="Aasland R."/>
            <person name="Huzurbazar S."/>
            <person name="Westhof E."/>
            <person name="Delsuc F."/>
            <person name="Lehrach H."/>
            <person name="Reinhardt R."/>
            <person name="Weissenbach J."/>
            <person name="Roy S.W."/>
            <person name="Artiguenave F."/>
            <person name="Postlethwait J.H."/>
            <person name="Manak J.R."/>
            <person name="Thompson E.M."/>
            <person name="Jaillon O."/>
            <person name="Du Pasquier L."/>
            <person name="Boudinot P."/>
            <person name="Liberles D.A."/>
            <person name="Volff J.N."/>
            <person name="Philippe H."/>
            <person name="Lenhard B."/>
            <person name="Roest Crollius H."/>
            <person name="Wincker P."/>
            <person name="Chourrout D."/>
        </authorList>
    </citation>
    <scope>NUCLEOTIDE SEQUENCE [LARGE SCALE GENOMIC DNA]</scope>
</reference>
<dbReference type="InParanoid" id="E4XRB4"/>